<dbReference type="Ensembl" id="ENSCUST00005024047.1">
    <property type="protein sequence ID" value="ENSCUSP00005023215.1"/>
    <property type="gene ID" value="ENSCUSG00005014594.1"/>
</dbReference>
<evidence type="ECO:0000256" key="14">
    <source>
        <dbReference type="ARBA" id="ARBA00023136"/>
    </source>
</evidence>
<evidence type="ECO:0000256" key="9">
    <source>
        <dbReference type="ARBA" id="ARBA00022703"/>
    </source>
</evidence>
<comment type="catalytic activity">
    <reaction evidence="16">
        <text>L-threonyl-[protein] + ATP = O-phospho-L-threonyl-[protein] + ADP + H(+)</text>
        <dbReference type="Rhea" id="RHEA:46608"/>
        <dbReference type="Rhea" id="RHEA-COMP:11060"/>
        <dbReference type="Rhea" id="RHEA-COMP:11605"/>
        <dbReference type="ChEBI" id="CHEBI:15378"/>
        <dbReference type="ChEBI" id="CHEBI:30013"/>
        <dbReference type="ChEBI" id="CHEBI:30616"/>
        <dbReference type="ChEBI" id="CHEBI:61977"/>
        <dbReference type="ChEBI" id="CHEBI:456216"/>
        <dbReference type="EC" id="2.7.11.1"/>
    </reaction>
</comment>
<dbReference type="CDD" id="cd14341">
    <property type="entry name" value="UBA_MELK"/>
    <property type="match status" value="1"/>
</dbReference>
<evidence type="ECO:0000256" key="3">
    <source>
        <dbReference type="ARBA" id="ARBA00012513"/>
    </source>
</evidence>
<dbReference type="SMART" id="SM00220">
    <property type="entry name" value="S_TKc"/>
    <property type="match status" value="1"/>
</dbReference>
<reference evidence="21" key="1">
    <citation type="submission" date="2025-08" db="UniProtKB">
        <authorList>
            <consortium name="Ensembl"/>
        </authorList>
    </citation>
    <scope>IDENTIFICATION</scope>
</reference>
<dbReference type="GO" id="GO:0004674">
    <property type="term" value="F:protein serine/threonine kinase activity"/>
    <property type="evidence" value="ECO:0007669"/>
    <property type="project" value="UniProtKB-KW"/>
</dbReference>
<evidence type="ECO:0000256" key="5">
    <source>
        <dbReference type="ARBA" id="ARBA00022475"/>
    </source>
</evidence>
<dbReference type="AlphaFoldDB" id="A0A8C3V7M0"/>
<dbReference type="Pfam" id="PF21594">
    <property type="entry name" value="UBA_MELK"/>
    <property type="match status" value="1"/>
</dbReference>
<keyword evidence="7" id="KW-0597">Phosphoprotein</keyword>
<evidence type="ECO:0000256" key="11">
    <source>
        <dbReference type="ARBA" id="ARBA00022777"/>
    </source>
</evidence>
<dbReference type="GO" id="GO:0035556">
    <property type="term" value="P:intracellular signal transduction"/>
    <property type="evidence" value="ECO:0007669"/>
    <property type="project" value="TreeGrafter"/>
</dbReference>
<dbReference type="SUPFAM" id="SSF56112">
    <property type="entry name" value="Protein kinase-like (PK-like)"/>
    <property type="match status" value="1"/>
</dbReference>
<keyword evidence="10 18" id="KW-0547">Nucleotide-binding</keyword>
<evidence type="ECO:0000256" key="7">
    <source>
        <dbReference type="ARBA" id="ARBA00022553"/>
    </source>
</evidence>
<dbReference type="PROSITE" id="PS00108">
    <property type="entry name" value="PROTEIN_KINASE_ST"/>
    <property type="match status" value="1"/>
</dbReference>
<dbReference type="SUPFAM" id="SSF103243">
    <property type="entry name" value="KA1-like"/>
    <property type="match status" value="1"/>
</dbReference>
<evidence type="ECO:0000256" key="17">
    <source>
        <dbReference type="ARBA" id="ARBA00048679"/>
    </source>
</evidence>
<dbReference type="InterPro" id="IPR034673">
    <property type="entry name" value="MELK"/>
</dbReference>
<evidence type="ECO:0000256" key="13">
    <source>
        <dbReference type="ARBA" id="ARBA00023121"/>
    </source>
</evidence>
<dbReference type="EC" id="2.7.11.1" evidence="3"/>
<evidence type="ECO:0000256" key="2">
    <source>
        <dbReference type="ARBA" id="ARBA00006234"/>
    </source>
</evidence>
<keyword evidence="14" id="KW-0472">Membrane</keyword>
<evidence type="ECO:0000313" key="22">
    <source>
        <dbReference type="Proteomes" id="UP000694563"/>
    </source>
</evidence>
<dbReference type="GO" id="GO:0005886">
    <property type="term" value="C:plasma membrane"/>
    <property type="evidence" value="ECO:0007669"/>
    <property type="project" value="UniProtKB-SubCell"/>
</dbReference>
<dbReference type="InterPro" id="IPR000719">
    <property type="entry name" value="Prot_kinase_dom"/>
</dbReference>
<dbReference type="GO" id="GO:0006915">
    <property type="term" value="P:apoptotic process"/>
    <property type="evidence" value="ECO:0007669"/>
    <property type="project" value="UniProtKB-KW"/>
</dbReference>
<keyword evidence="5" id="KW-1003">Cell membrane</keyword>
<sequence length="589" mass="66981">MAGDDYEEVLKYYELHGTVGTGGFAKVKLARHRLTGEKVAIKIMDKLALQDDLPRVKLEIDAMKDLSHQHICRLYHVIETPKKIFMVLEYCPGGELFDYIISKDHLSEEEARIFFRQIVSAIAYVHSQGYAHRDLKPENLLIDEEHNLKLIDFGLCAKPKGGLDYHLNTCCGSPAYAAPELIQGKAYIGSEADIWSMGVLLYALLCGFLPFDDDNVMAVYRKIMRGKYSTPKWLSPSSTLLLDQMLQVDPKKRITVQHLLSHPWLMQGFSDAVQWQSKYPLGQLDEDCVTELSVFHEQSRETILQLITEWKYDHMSATYLLLLSKKARGKRVRLRTPCLTEHASTMMSTGLEVNLSSTGQHLLEDTEFTLSTPVTRKVASKKHKHKENVETVSALTNEMPFALPAPKTPFAKSQIETQAVPLRAPAFKVKNNCLICSCNRCQSVELDLNLAHVDSSQKKRKAKIFGSLERGLDKVITMLTPSKKKRCTRDCPRKLKAHCNITTTHLLNPDELLNEIINVLSKKQVEYVQKGYTLKCQTRSHFGKVTMEFKLEVCQLTKPEAVGIRRQRLKGDAWVYKRLIEDILSSCQV</sequence>
<comment type="similarity">
    <text evidence="2">Belongs to the protein kinase superfamily. CAMK Ser/Thr protein kinase family. SNF1 subfamily.</text>
</comment>
<evidence type="ECO:0000256" key="16">
    <source>
        <dbReference type="ARBA" id="ARBA00047899"/>
    </source>
</evidence>
<dbReference type="Gene3D" id="1.10.510.10">
    <property type="entry name" value="Transferase(Phosphotransferase) domain 1"/>
    <property type="match status" value="1"/>
</dbReference>
<accession>A0A8C3V7M0</accession>
<comment type="catalytic activity">
    <reaction evidence="17">
        <text>L-seryl-[protein] + ATP = O-phospho-L-seryl-[protein] + ADP + H(+)</text>
        <dbReference type="Rhea" id="RHEA:17989"/>
        <dbReference type="Rhea" id="RHEA-COMP:9863"/>
        <dbReference type="Rhea" id="RHEA-COMP:11604"/>
        <dbReference type="ChEBI" id="CHEBI:15378"/>
        <dbReference type="ChEBI" id="CHEBI:29999"/>
        <dbReference type="ChEBI" id="CHEBI:30616"/>
        <dbReference type="ChEBI" id="CHEBI:83421"/>
        <dbReference type="ChEBI" id="CHEBI:456216"/>
        <dbReference type="EC" id="2.7.11.1"/>
    </reaction>
</comment>
<dbReference type="PANTHER" id="PTHR24346">
    <property type="entry name" value="MAP/MICROTUBULE AFFINITY-REGULATING KINASE"/>
    <property type="match status" value="1"/>
</dbReference>
<dbReference type="Pfam" id="PF00069">
    <property type="entry name" value="Pkinase"/>
    <property type="match status" value="1"/>
</dbReference>
<dbReference type="InterPro" id="IPR028375">
    <property type="entry name" value="KA1/Ssp2_C"/>
</dbReference>
<dbReference type="Pfam" id="PF02149">
    <property type="entry name" value="KA1"/>
    <property type="match status" value="1"/>
</dbReference>
<evidence type="ECO:0000256" key="1">
    <source>
        <dbReference type="ARBA" id="ARBA00004202"/>
    </source>
</evidence>
<name>A0A8C3V7M0_CATUS</name>
<proteinExistence type="inferred from homology"/>
<dbReference type="FunFam" id="3.30.310.80:FF:000004">
    <property type="entry name" value="Non-specific serine/threonine protein kinase"/>
    <property type="match status" value="1"/>
</dbReference>
<dbReference type="GO" id="GO:0008289">
    <property type="term" value="F:lipid binding"/>
    <property type="evidence" value="ECO:0007669"/>
    <property type="project" value="UniProtKB-KW"/>
</dbReference>
<keyword evidence="15" id="KW-0131">Cell cycle</keyword>
<evidence type="ECO:0000259" key="19">
    <source>
        <dbReference type="PROSITE" id="PS50011"/>
    </source>
</evidence>
<dbReference type="PROSITE" id="PS50032">
    <property type="entry name" value="KA1"/>
    <property type="match status" value="1"/>
</dbReference>
<keyword evidence="6" id="KW-0723">Serine/threonine-protein kinase</keyword>
<dbReference type="PANTHER" id="PTHR24346:SF30">
    <property type="entry name" value="MATERNAL EMBRYONIC LEUCINE ZIPPER KINASE"/>
    <property type="match status" value="1"/>
</dbReference>
<dbReference type="PROSITE" id="PS00107">
    <property type="entry name" value="PROTEIN_KINASE_ATP"/>
    <property type="match status" value="1"/>
</dbReference>
<dbReference type="InterPro" id="IPR017441">
    <property type="entry name" value="Protein_kinase_ATP_BS"/>
</dbReference>
<keyword evidence="8" id="KW-0808">Transferase</keyword>
<evidence type="ECO:0000256" key="6">
    <source>
        <dbReference type="ARBA" id="ARBA00022527"/>
    </source>
</evidence>
<evidence type="ECO:0000256" key="10">
    <source>
        <dbReference type="ARBA" id="ARBA00022741"/>
    </source>
</evidence>
<keyword evidence="13" id="KW-0446">Lipid-binding</keyword>
<dbReference type="InterPro" id="IPR001772">
    <property type="entry name" value="KA1_dom"/>
</dbReference>
<protein>
    <recommendedName>
        <fullName evidence="4">Maternal embryonic leucine zipper kinase</fullName>
        <ecNumber evidence="3">2.7.11.1</ecNumber>
    </recommendedName>
</protein>
<feature type="domain" description="Protein kinase" evidence="19">
    <location>
        <begin position="13"/>
        <end position="265"/>
    </location>
</feature>
<evidence type="ECO:0000259" key="20">
    <source>
        <dbReference type="PROSITE" id="PS50032"/>
    </source>
</evidence>
<feature type="domain" description="KA1" evidence="20">
    <location>
        <begin position="540"/>
        <end position="589"/>
    </location>
</feature>
<evidence type="ECO:0000256" key="15">
    <source>
        <dbReference type="ARBA" id="ARBA00023306"/>
    </source>
</evidence>
<evidence type="ECO:0000256" key="4">
    <source>
        <dbReference type="ARBA" id="ARBA00017168"/>
    </source>
</evidence>
<keyword evidence="9" id="KW-0053">Apoptosis</keyword>
<reference evidence="21" key="2">
    <citation type="submission" date="2025-09" db="UniProtKB">
        <authorList>
            <consortium name="Ensembl"/>
        </authorList>
    </citation>
    <scope>IDENTIFICATION</scope>
</reference>
<organism evidence="21 22">
    <name type="scientific">Catharus ustulatus</name>
    <name type="common">Russet-backed thrush</name>
    <name type="synonym">Hylocichla ustulatus</name>
    <dbReference type="NCBI Taxonomy" id="91951"/>
    <lineage>
        <taxon>Eukaryota</taxon>
        <taxon>Metazoa</taxon>
        <taxon>Chordata</taxon>
        <taxon>Craniata</taxon>
        <taxon>Vertebrata</taxon>
        <taxon>Euteleostomi</taxon>
        <taxon>Archelosauria</taxon>
        <taxon>Archosauria</taxon>
        <taxon>Dinosauria</taxon>
        <taxon>Saurischia</taxon>
        <taxon>Theropoda</taxon>
        <taxon>Coelurosauria</taxon>
        <taxon>Aves</taxon>
        <taxon>Neognathae</taxon>
        <taxon>Neoaves</taxon>
        <taxon>Telluraves</taxon>
        <taxon>Australaves</taxon>
        <taxon>Passeriformes</taxon>
        <taxon>Turdidae</taxon>
        <taxon>Catharus</taxon>
    </lineage>
</organism>
<dbReference type="GO" id="GO:0005524">
    <property type="term" value="F:ATP binding"/>
    <property type="evidence" value="ECO:0007669"/>
    <property type="project" value="UniProtKB-UniRule"/>
</dbReference>
<dbReference type="InterPro" id="IPR048637">
    <property type="entry name" value="MELK_UBA"/>
</dbReference>
<dbReference type="FunFam" id="3.30.200.20:FF:000003">
    <property type="entry name" value="Non-specific serine/threonine protein kinase"/>
    <property type="match status" value="1"/>
</dbReference>
<dbReference type="CDD" id="cd12198">
    <property type="entry name" value="MELK_C"/>
    <property type="match status" value="1"/>
</dbReference>
<keyword evidence="12 18" id="KW-0067">ATP-binding</keyword>
<dbReference type="Proteomes" id="UP000694563">
    <property type="component" value="Unassembled WGS sequence"/>
</dbReference>
<evidence type="ECO:0000256" key="18">
    <source>
        <dbReference type="PROSITE-ProRule" id="PRU10141"/>
    </source>
</evidence>
<dbReference type="InterPro" id="IPR008271">
    <property type="entry name" value="Ser/Thr_kinase_AS"/>
</dbReference>
<dbReference type="PROSITE" id="PS50011">
    <property type="entry name" value="PROTEIN_KINASE_DOM"/>
    <property type="match status" value="1"/>
</dbReference>
<dbReference type="InterPro" id="IPR011009">
    <property type="entry name" value="Kinase-like_dom_sf"/>
</dbReference>
<comment type="subcellular location">
    <subcellularLocation>
        <location evidence="1">Cell membrane</location>
        <topology evidence="1">Peripheral membrane protein</topology>
    </subcellularLocation>
</comment>
<keyword evidence="22" id="KW-1185">Reference proteome</keyword>
<keyword evidence="11" id="KW-0418">Kinase</keyword>
<dbReference type="FunFam" id="1.10.510.10:FF:000901">
    <property type="entry name" value="Maternal embryonic leucine zipper kinase"/>
    <property type="match status" value="1"/>
</dbReference>
<dbReference type="CDD" id="cd14078">
    <property type="entry name" value="STKc_MELK"/>
    <property type="match status" value="1"/>
</dbReference>
<evidence type="ECO:0000256" key="8">
    <source>
        <dbReference type="ARBA" id="ARBA00022679"/>
    </source>
</evidence>
<dbReference type="Gene3D" id="3.30.310.80">
    <property type="entry name" value="Kinase associated domain 1, KA1"/>
    <property type="match status" value="1"/>
</dbReference>
<feature type="binding site" evidence="18">
    <location>
        <position position="42"/>
    </location>
    <ligand>
        <name>ATP</name>
        <dbReference type="ChEBI" id="CHEBI:30616"/>
    </ligand>
</feature>
<evidence type="ECO:0000256" key="12">
    <source>
        <dbReference type="ARBA" id="ARBA00022840"/>
    </source>
</evidence>
<dbReference type="GO" id="GO:0005737">
    <property type="term" value="C:cytoplasm"/>
    <property type="evidence" value="ECO:0007669"/>
    <property type="project" value="TreeGrafter"/>
</dbReference>
<gene>
    <name evidence="21" type="primary">MELK</name>
</gene>
<evidence type="ECO:0000313" key="21">
    <source>
        <dbReference type="Ensembl" id="ENSCUSP00005023215.1"/>
    </source>
</evidence>